<dbReference type="EC" id="4.2.1.2" evidence="2"/>
<dbReference type="NCBIfam" id="NF008909">
    <property type="entry name" value="PRK12273.1"/>
    <property type="match status" value="1"/>
</dbReference>
<evidence type="ECO:0000256" key="1">
    <source>
        <dbReference type="ARBA" id="ARBA00009084"/>
    </source>
</evidence>
<dbReference type="Pfam" id="PF00206">
    <property type="entry name" value="Lyase_1"/>
    <property type="match status" value="1"/>
</dbReference>
<proteinExistence type="inferred from homology"/>
<dbReference type="GeneID" id="68106523"/>
<accession>A0AA88GV56</accession>
<dbReference type="RefSeq" id="XP_044553502.1">
    <property type="nucleotide sequence ID" value="XM_044690017.1"/>
</dbReference>
<keyword evidence="7" id="KW-1185">Reference proteome</keyword>
<dbReference type="GO" id="GO:0006099">
    <property type="term" value="P:tricarboxylic acid cycle"/>
    <property type="evidence" value="ECO:0007669"/>
    <property type="project" value="InterPro"/>
</dbReference>
<dbReference type="PANTHER" id="PTHR11444:SF1">
    <property type="entry name" value="FUMARATE HYDRATASE, MITOCHONDRIAL"/>
    <property type="match status" value="1"/>
</dbReference>
<feature type="domain" description="Fumarase C C-terminal" evidence="5">
    <location>
        <begin position="481"/>
        <end position="533"/>
    </location>
</feature>
<organism evidence="6 7">
    <name type="scientific">Naegleria lovaniensis</name>
    <name type="common">Amoeba</name>
    <dbReference type="NCBI Taxonomy" id="51637"/>
    <lineage>
        <taxon>Eukaryota</taxon>
        <taxon>Discoba</taxon>
        <taxon>Heterolobosea</taxon>
        <taxon>Tetramitia</taxon>
        <taxon>Eutetramitia</taxon>
        <taxon>Vahlkampfiidae</taxon>
        <taxon>Naegleria</taxon>
    </lineage>
</organism>
<dbReference type="InterPro" id="IPR024083">
    <property type="entry name" value="Fumarase/histidase_N"/>
</dbReference>
<dbReference type="NCBIfam" id="TIGR00979">
    <property type="entry name" value="fumC_II"/>
    <property type="match status" value="1"/>
</dbReference>
<dbReference type="PRINTS" id="PR00149">
    <property type="entry name" value="FUMRATELYASE"/>
</dbReference>
<dbReference type="GO" id="GO:0006106">
    <property type="term" value="P:fumarate metabolic process"/>
    <property type="evidence" value="ECO:0007669"/>
    <property type="project" value="InterPro"/>
</dbReference>
<dbReference type="FunFam" id="1.10.40.30:FF:000002">
    <property type="entry name" value="Fumarate hydratase class II"/>
    <property type="match status" value="1"/>
</dbReference>
<gene>
    <name evidence="6" type="ORF">C9374_014070</name>
</gene>
<evidence type="ECO:0000259" key="4">
    <source>
        <dbReference type="Pfam" id="PF00206"/>
    </source>
</evidence>
<dbReference type="SUPFAM" id="SSF48557">
    <property type="entry name" value="L-aspartase-like"/>
    <property type="match status" value="1"/>
</dbReference>
<keyword evidence="3" id="KW-0456">Lyase</keyword>
<reference evidence="6 7" key="1">
    <citation type="journal article" date="2018" name="BMC Genomics">
        <title>The genome of Naegleria lovaniensis, the basis for a comparative approach to unravel pathogenicity factors of the human pathogenic amoeba N. fowleri.</title>
        <authorList>
            <person name="Liechti N."/>
            <person name="Schurch N."/>
            <person name="Bruggmann R."/>
            <person name="Wittwer M."/>
        </authorList>
    </citation>
    <scope>NUCLEOTIDE SEQUENCE [LARGE SCALE GENOMIC DNA]</scope>
    <source>
        <strain evidence="6 7">ATCC 30569</strain>
    </source>
</reference>
<dbReference type="EMBL" id="PYSW02000007">
    <property type="protein sequence ID" value="KAG2389510.1"/>
    <property type="molecule type" value="Genomic_DNA"/>
</dbReference>
<dbReference type="InterPro" id="IPR022761">
    <property type="entry name" value="Fumarate_lyase_N"/>
</dbReference>
<dbReference type="CDD" id="cd01362">
    <property type="entry name" value="Fumarase_classII"/>
    <property type="match status" value="1"/>
</dbReference>
<dbReference type="InterPro" id="IPR008948">
    <property type="entry name" value="L-Aspartase-like"/>
</dbReference>
<evidence type="ECO:0000259" key="5">
    <source>
        <dbReference type="Pfam" id="PF10415"/>
    </source>
</evidence>
<dbReference type="Gene3D" id="1.10.40.30">
    <property type="entry name" value="Fumarase/aspartase (C-terminal domain)"/>
    <property type="match status" value="1"/>
</dbReference>
<dbReference type="GO" id="GO:0004333">
    <property type="term" value="F:fumarate hydratase activity"/>
    <property type="evidence" value="ECO:0007669"/>
    <property type="project" value="UniProtKB-EC"/>
</dbReference>
<evidence type="ECO:0000256" key="2">
    <source>
        <dbReference type="ARBA" id="ARBA00012921"/>
    </source>
</evidence>
<dbReference type="InterPro" id="IPR018951">
    <property type="entry name" value="Fumarase_C_C"/>
</dbReference>
<dbReference type="HAMAP" id="MF_00743">
    <property type="entry name" value="FumaraseC"/>
    <property type="match status" value="1"/>
</dbReference>
<dbReference type="InterPro" id="IPR000362">
    <property type="entry name" value="Fumarate_lyase_fam"/>
</dbReference>
<protein>
    <recommendedName>
        <fullName evidence="2">fumarate hydratase</fullName>
        <ecNumber evidence="2">4.2.1.2</ecNumber>
    </recommendedName>
</protein>
<dbReference type="PROSITE" id="PS00163">
    <property type="entry name" value="FUMARATE_LYASES"/>
    <property type="match status" value="1"/>
</dbReference>
<dbReference type="Proteomes" id="UP000816034">
    <property type="component" value="Unassembled WGS sequence"/>
</dbReference>
<dbReference type="InterPro" id="IPR005677">
    <property type="entry name" value="Fum_hydII"/>
</dbReference>
<dbReference type="InterPro" id="IPR020557">
    <property type="entry name" value="Fumarate_lyase_CS"/>
</dbReference>
<dbReference type="Gene3D" id="1.10.275.10">
    <property type="entry name" value="Fumarase/aspartase (N-terminal domain)"/>
    <property type="match status" value="1"/>
</dbReference>
<sequence length="542" mass="59453">MLSKSSSSLVRNLSTCKISYGGVYQKMLHNKFSSLLTKKSTFNNTLLDEGNRNNIERLLTLNLLTLQQPNKMLSFRIEKDSMGDVQVPANVYWGAQTQRSIENFKIGGERERMPIEIIHALATLKGACAKVNAEYGDLDSKIAELIQKVVSEIVEERKFDDQFPLKIYQTGSGTQTNMNVNEVISNRCIELMGGTLGSKKVHPNDHVNRGQSSNDTFPTAMHIAAAIQATSRVIPMLKRLRESFEKKRQEFANIVKIGRTHTMDATPLTMGQEFSGFVSQLDFAIDTIEKSLEGVYELAIGGTAVGTGLNTREGFGDDVALELSKITKLPFKSARNKFMALSGNDAIVVLSGAYNCCATILMKIANDIRLLGSGPRCGLSELILPSNEPGSSIMPGKVNPTQPEAVTMVCAQVMGNHVGVTIGSSNGHFQLNVFRPQVINSVLQSGRLIADACESFTEHCIDGLLANESKIKEYVANSLMLVTALNPVIGYDNAAKVAKKAYQENISLKQACKDLNLLSEEEFDKHVKAEDMCYPDPKAEKK</sequence>
<evidence type="ECO:0000256" key="3">
    <source>
        <dbReference type="ARBA" id="ARBA00023239"/>
    </source>
</evidence>
<evidence type="ECO:0000313" key="6">
    <source>
        <dbReference type="EMBL" id="KAG2389510.1"/>
    </source>
</evidence>
<dbReference type="FunFam" id="1.20.200.10:FF:000001">
    <property type="entry name" value="Fumarate hydratase, mitochondrial"/>
    <property type="match status" value="1"/>
</dbReference>
<dbReference type="FunFam" id="1.10.275.10:FF:000001">
    <property type="entry name" value="Fumarate hydratase, mitochondrial"/>
    <property type="match status" value="1"/>
</dbReference>
<dbReference type="Pfam" id="PF10415">
    <property type="entry name" value="FumaraseC_C"/>
    <property type="match status" value="1"/>
</dbReference>
<dbReference type="GO" id="GO:0006108">
    <property type="term" value="P:malate metabolic process"/>
    <property type="evidence" value="ECO:0007669"/>
    <property type="project" value="TreeGrafter"/>
</dbReference>
<evidence type="ECO:0000313" key="7">
    <source>
        <dbReference type="Proteomes" id="UP000816034"/>
    </source>
</evidence>
<comment type="similarity">
    <text evidence="1">Belongs to the class-II fumarase/aspartase family. Fumarase subfamily.</text>
</comment>
<name>A0AA88GV56_NAELO</name>
<dbReference type="AlphaFoldDB" id="A0AA88GV56"/>
<feature type="domain" description="Fumarate lyase N-terminal" evidence="4">
    <location>
        <begin position="83"/>
        <end position="415"/>
    </location>
</feature>
<dbReference type="PANTHER" id="PTHR11444">
    <property type="entry name" value="ASPARTATEAMMONIA/ARGININOSUCCINATE/ADENYLOSUCCINATE LYASE"/>
    <property type="match status" value="1"/>
</dbReference>
<comment type="caution">
    <text evidence="6">The sequence shown here is derived from an EMBL/GenBank/DDBJ whole genome shotgun (WGS) entry which is preliminary data.</text>
</comment>
<dbReference type="Gene3D" id="1.20.200.10">
    <property type="entry name" value="Fumarase/aspartase (Central domain)"/>
    <property type="match status" value="1"/>
</dbReference>